<keyword evidence="5" id="KW-0325">Glycoprotein</keyword>
<dbReference type="InterPro" id="IPR003406">
    <property type="entry name" value="Glyco_trans_14"/>
</dbReference>
<keyword evidence="3" id="KW-0808">Transferase</keyword>
<dbReference type="PANTHER" id="PTHR46671">
    <property type="entry name" value="PROTEIN CBG11221"/>
    <property type="match status" value="1"/>
</dbReference>
<evidence type="ECO:0000313" key="6">
    <source>
        <dbReference type="Proteomes" id="UP000050761"/>
    </source>
</evidence>
<evidence type="ECO:0000256" key="3">
    <source>
        <dbReference type="ARBA" id="ARBA00022679"/>
    </source>
</evidence>
<name>A0A8L8JX49_HELPZ</name>
<comment type="subcellular location">
    <subcellularLocation>
        <location evidence="1">Membrane</location>
        <topology evidence="1">Single-pass type II membrane protein</topology>
    </subcellularLocation>
</comment>
<evidence type="ECO:0000256" key="1">
    <source>
        <dbReference type="ARBA" id="ARBA00004606"/>
    </source>
</evidence>
<accession>A0A8L8JX49</accession>
<sequence length="336" mass="38734">LFAGDAQYVKEVVRSRITMVPTLMLDMSCEAIRWRVLPRMRQAATNFGIAFARIVHTDYEFLEEQLQVNYSPENSYCYHVDSKSPKLFRDRMAQLSACLPNVHLTNGKRHTSCHHRMTHDVVIRTNDELKRIFQTLNGSNDVQITPCDPANYDQKKKWDAESLGVFTSQQPMFIAKGAVQAALSRDAVRWINRVNLAKLIRQFNAGNAVDEMLMSSLQIADSWNMPGRFTSEKCECHVVDSYVTRFRMVHWRESKQECKAGFLRHLVCVLGTEDLPSISQYHHILVNKMMPTFDYGAVACVSELMFNRTYLSQDDHPLNMKYYENLPTVSMLCSPM</sequence>
<evidence type="ECO:0000256" key="5">
    <source>
        <dbReference type="ARBA" id="ARBA00023180"/>
    </source>
</evidence>
<dbReference type="GO" id="GO:0016020">
    <property type="term" value="C:membrane"/>
    <property type="evidence" value="ECO:0007669"/>
    <property type="project" value="UniProtKB-SubCell"/>
</dbReference>
<dbReference type="Proteomes" id="UP000050761">
    <property type="component" value="Unassembled WGS sequence"/>
</dbReference>
<evidence type="ECO:0000313" key="7">
    <source>
        <dbReference type="WBParaSite" id="HPBE_0000800001-mRNA-1"/>
    </source>
</evidence>
<dbReference type="AlphaFoldDB" id="A0A8L8JX49"/>
<evidence type="ECO:0000256" key="4">
    <source>
        <dbReference type="ARBA" id="ARBA00023136"/>
    </source>
</evidence>
<evidence type="ECO:0000256" key="2">
    <source>
        <dbReference type="ARBA" id="ARBA00022676"/>
    </source>
</evidence>
<dbReference type="WBParaSite" id="HPBE_0000800001-mRNA-1">
    <property type="protein sequence ID" value="HPBE_0000800001-mRNA-1"/>
    <property type="gene ID" value="HPBE_0000800001"/>
</dbReference>
<organism evidence="6 7">
    <name type="scientific">Heligmosomoides polygyrus</name>
    <name type="common">Parasitic roundworm</name>
    <dbReference type="NCBI Taxonomy" id="6339"/>
    <lineage>
        <taxon>Eukaryota</taxon>
        <taxon>Metazoa</taxon>
        <taxon>Ecdysozoa</taxon>
        <taxon>Nematoda</taxon>
        <taxon>Chromadorea</taxon>
        <taxon>Rhabditida</taxon>
        <taxon>Rhabditina</taxon>
        <taxon>Rhabditomorpha</taxon>
        <taxon>Strongyloidea</taxon>
        <taxon>Heligmosomidae</taxon>
        <taxon>Heligmosomoides</taxon>
    </lineage>
</organism>
<reference evidence="7" key="1">
    <citation type="submission" date="2019-09" db="UniProtKB">
        <authorList>
            <consortium name="WormBaseParasite"/>
        </authorList>
    </citation>
    <scope>IDENTIFICATION</scope>
</reference>
<keyword evidence="6" id="KW-1185">Reference proteome</keyword>
<keyword evidence="2" id="KW-0328">Glycosyltransferase</keyword>
<keyword evidence="4" id="KW-0472">Membrane</keyword>
<dbReference type="Pfam" id="PF02485">
    <property type="entry name" value="Branch"/>
    <property type="match status" value="2"/>
</dbReference>
<protein>
    <submittedName>
        <fullName evidence="7">Core-2/I-Branching enzyme</fullName>
    </submittedName>
</protein>
<dbReference type="PANTHER" id="PTHR46671:SF7">
    <property type="entry name" value="CORE-2_I-BRANCHING ENZYME"/>
    <property type="match status" value="1"/>
</dbReference>
<dbReference type="GO" id="GO:0016757">
    <property type="term" value="F:glycosyltransferase activity"/>
    <property type="evidence" value="ECO:0007669"/>
    <property type="project" value="UniProtKB-KW"/>
</dbReference>
<proteinExistence type="predicted"/>